<accession>A0A9P1E1C9</accession>
<dbReference type="Proteomes" id="UP001152484">
    <property type="component" value="Unassembled WGS sequence"/>
</dbReference>
<evidence type="ECO:0000313" key="2">
    <source>
        <dbReference type="EMBL" id="CAH9070903.1"/>
    </source>
</evidence>
<keyword evidence="3" id="KW-1185">Reference proteome</keyword>
<name>A0A9P1E1C9_CUSEU</name>
<reference evidence="2" key="1">
    <citation type="submission" date="2022-07" db="EMBL/GenBank/DDBJ databases">
        <authorList>
            <person name="Macas J."/>
            <person name="Novak P."/>
            <person name="Neumann P."/>
        </authorList>
    </citation>
    <scope>NUCLEOTIDE SEQUENCE</scope>
</reference>
<organism evidence="2 3">
    <name type="scientific">Cuscuta europaea</name>
    <name type="common">European dodder</name>
    <dbReference type="NCBI Taxonomy" id="41803"/>
    <lineage>
        <taxon>Eukaryota</taxon>
        <taxon>Viridiplantae</taxon>
        <taxon>Streptophyta</taxon>
        <taxon>Embryophyta</taxon>
        <taxon>Tracheophyta</taxon>
        <taxon>Spermatophyta</taxon>
        <taxon>Magnoliopsida</taxon>
        <taxon>eudicotyledons</taxon>
        <taxon>Gunneridae</taxon>
        <taxon>Pentapetalae</taxon>
        <taxon>asterids</taxon>
        <taxon>lamiids</taxon>
        <taxon>Solanales</taxon>
        <taxon>Convolvulaceae</taxon>
        <taxon>Cuscuteae</taxon>
        <taxon>Cuscuta</taxon>
        <taxon>Cuscuta subgen. Cuscuta</taxon>
    </lineage>
</organism>
<comment type="caution">
    <text evidence="2">The sequence shown here is derived from an EMBL/GenBank/DDBJ whole genome shotgun (WGS) entry which is preliminary data.</text>
</comment>
<feature type="region of interest" description="Disordered" evidence="1">
    <location>
        <begin position="104"/>
        <end position="179"/>
    </location>
</feature>
<proteinExistence type="predicted"/>
<feature type="compositionally biased region" description="Basic and acidic residues" evidence="1">
    <location>
        <begin position="114"/>
        <end position="130"/>
    </location>
</feature>
<evidence type="ECO:0000256" key="1">
    <source>
        <dbReference type="SAM" id="MobiDB-lite"/>
    </source>
</evidence>
<dbReference type="EMBL" id="CAMAPE010000006">
    <property type="protein sequence ID" value="CAH9070903.1"/>
    <property type="molecule type" value="Genomic_DNA"/>
</dbReference>
<sequence length="214" mass="24162">MDGQHIMLHATHCGQQSGITSKRFRIQVQLEDKSAKLDNTLFNHDVEKLFQYAGIHKDTEIELQELDDKLATFIFVVGVKSISKYQQPRSSTSHSIVCLTKVNLPPPPNATLPKDNDKQAENTETPETKPGHSATSSKRQLEIPNSFEEPVNSDPSIRPKRANINTPNQIPMTEESEEDVPLIKTIRGIKKKKPQVTNNARTPLMITFFNIQHM</sequence>
<dbReference type="AlphaFoldDB" id="A0A9P1E1C9"/>
<protein>
    <submittedName>
        <fullName evidence="2">Uncharacterized protein</fullName>
    </submittedName>
</protein>
<gene>
    <name evidence="2" type="ORF">CEURO_LOCUS3823</name>
</gene>
<evidence type="ECO:0000313" key="3">
    <source>
        <dbReference type="Proteomes" id="UP001152484"/>
    </source>
</evidence>